<dbReference type="EMBL" id="LANJ01000011">
    <property type="protein sequence ID" value="KKC39864.1"/>
    <property type="molecule type" value="Genomic_DNA"/>
</dbReference>
<reference evidence="8 9" key="1">
    <citation type="submission" date="2015-03" db="EMBL/GenBank/DDBJ databases">
        <authorList>
            <person name="Lepp D."/>
            <person name="Hassan Y.I."/>
            <person name="Li X.-Z."/>
            <person name="Zhou T."/>
        </authorList>
    </citation>
    <scope>NUCLEOTIDE SEQUENCE [LARGE SCALE GENOMIC DNA]</scope>
    <source>
        <strain evidence="8 9">E84</strain>
    </source>
</reference>
<comment type="similarity">
    <text evidence="2">Belongs to the bacterial solute-binding protein 8 family.</text>
</comment>
<evidence type="ECO:0000256" key="2">
    <source>
        <dbReference type="ARBA" id="ARBA00008814"/>
    </source>
</evidence>
<evidence type="ECO:0000256" key="1">
    <source>
        <dbReference type="ARBA" id="ARBA00004196"/>
    </source>
</evidence>
<organism evidence="8 9">
    <name type="scientific">Devosia epidermidihirudinis</name>
    <dbReference type="NCBI Taxonomy" id="1293439"/>
    <lineage>
        <taxon>Bacteria</taxon>
        <taxon>Pseudomonadati</taxon>
        <taxon>Pseudomonadota</taxon>
        <taxon>Alphaproteobacteria</taxon>
        <taxon>Hyphomicrobiales</taxon>
        <taxon>Devosiaceae</taxon>
        <taxon>Devosia</taxon>
    </lineage>
</organism>
<name>A0A0F5QIL1_9HYPH</name>
<dbReference type="Gene3D" id="3.40.50.1980">
    <property type="entry name" value="Nitrogenase molybdenum iron protein domain"/>
    <property type="match status" value="2"/>
</dbReference>
<evidence type="ECO:0000256" key="6">
    <source>
        <dbReference type="SAM" id="SignalP"/>
    </source>
</evidence>
<keyword evidence="5 6" id="KW-0732">Signal</keyword>
<evidence type="ECO:0000256" key="5">
    <source>
        <dbReference type="ARBA" id="ARBA00022729"/>
    </source>
</evidence>
<proteinExistence type="inferred from homology"/>
<evidence type="ECO:0000313" key="8">
    <source>
        <dbReference type="EMBL" id="KKC39864.1"/>
    </source>
</evidence>
<keyword evidence="3" id="KW-0813">Transport</keyword>
<keyword evidence="4" id="KW-0410">Iron transport</keyword>
<dbReference type="Pfam" id="PF01497">
    <property type="entry name" value="Peripla_BP_2"/>
    <property type="match status" value="1"/>
</dbReference>
<comment type="subcellular location">
    <subcellularLocation>
        <location evidence="1">Cell envelope</location>
    </subcellularLocation>
</comment>
<evidence type="ECO:0000313" key="9">
    <source>
        <dbReference type="Proteomes" id="UP000033411"/>
    </source>
</evidence>
<feature type="chain" id="PRO_5002494545" evidence="6">
    <location>
        <begin position="24"/>
        <end position="300"/>
    </location>
</feature>
<dbReference type="AlphaFoldDB" id="A0A0F5QIL1"/>
<gene>
    <name evidence="8" type="ORF">WH87_03360</name>
</gene>
<dbReference type="InterPro" id="IPR051313">
    <property type="entry name" value="Bact_iron-sidero_bind"/>
</dbReference>
<dbReference type="InterPro" id="IPR002491">
    <property type="entry name" value="ABC_transptr_periplasmic_BD"/>
</dbReference>
<evidence type="ECO:0000259" key="7">
    <source>
        <dbReference type="PROSITE" id="PS50983"/>
    </source>
</evidence>
<dbReference type="GO" id="GO:1901678">
    <property type="term" value="P:iron coordination entity transport"/>
    <property type="evidence" value="ECO:0007669"/>
    <property type="project" value="UniProtKB-ARBA"/>
</dbReference>
<dbReference type="PANTHER" id="PTHR30532">
    <property type="entry name" value="IRON III DICITRATE-BINDING PERIPLASMIC PROTEIN"/>
    <property type="match status" value="1"/>
</dbReference>
<keyword evidence="9" id="KW-1185">Reference proteome</keyword>
<comment type="caution">
    <text evidence="8">The sequence shown here is derived from an EMBL/GenBank/DDBJ whole genome shotgun (WGS) entry which is preliminary data.</text>
</comment>
<evidence type="ECO:0000256" key="4">
    <source>
        <dbReference type="ARBA" id="ARBA00022496"/>
    </source>
</evidence>
<feature type="signal peptide" evidence="6">
    <location>
        <begin position="1"/>
        <end position="23"/>
    </location>
</feature>
<keyword evidence="4" id="KW-0406">Ion transport</keyword>
<sequence length="300" mass="32361">MRALRPAFAVAVLTMSAPIAAQAQDTRTITHELGETTITGEPVRIVALEFSFVQALDSLDIVPVGIADDNQPERIEQNLGKTIEYSSVGTRLEPNLELISVLQPDLIIADERRHGAIYEQLSAIAPTIVLNSWDGSYEDIKQAVVTIADAIGDKAKGEQVVADHNARMAEIASKIPANDKRFMLAVATADNWSLHTSASFSGSIFAAIGVKTALEASEPVESGVGLERLVAINPDVLLVATDPGGTIFNQVQDNSAWQAISAVQNGLVFEVNRNQYARFRDLRTAELIANDVLSKVFNVQ</sequence>
<keyword evidence="4" id="KW-0408">Iron</keyword>
<evidence type="ECO:0000256" key="3">
    <source>
        <dbReference type="ARBA" id="ARBA00022448"/>
    </source>
</evidence>
<dbReference type="GO" id="GO:0030288">
    <property type="term" value="C:outer membrane-bounded periplasmic space"/>
    <property type="evidence" value="ECO:0007669"/>
    <property type="project" value="TreeGrafter"/>
</dbReference>
<dbReference type="STRING" id="1293439.WH87_03360"/>
<dbReference type="PATRIC" id="fig|1293439.3.peg.228"/>
<dbReference type="SUPFAM" id="SSF53807">
    <property type="entry name" value="Helical backbone' metal receptor"/>
    <property type="match status" value="1"/>
</dbReference>
<dbReference type="PANTHER" id="PTHR30532:SF29">
    <property type="entry name" value="FE(3+) DICITRATE-BINDING PERIPLASMIC PROTEIN"/>
    <property type="match status" value="1"/>
</dbReference>
<dbReference type="CDD" id="cd01146">
    <property type="entry name" value="FhuD"/>
    <property type="match status" value="1"/>
</dbReference>
<dbReference type="Proteomes" id="UP000033411">
    <property type="component" value="Unassembled WGS sequence"/>
</dbReference>
<feature type="domain" description="Fe/B12 periplasmic-binding" evidence="7">
    <location>
        <begin position="44"/>
        <end position="300"/>
    </location>
</feature>
<protein>
    <submittedName>
        <fullName evidence="8">Iron ABC transporter substrate-binding protein</fullName>
    </submittedName>
</protein>
<accession>A0A0F5QIL1</accession>
<dbReference type="PROSITE" id="PS50983">
    <property type="entry name" value="FE_B12_PBP"/>
    <property type="match status" value="1"/>
</dbReference>